<dbReference type="VEuPathDB" id="FungiDB:CHGG_04312"/>
<dbReference type="GO" id="GO:0016846">
    <property type="term" value="F:carbon-sulfur lyase activity"/>
    <property type="evidence" value="ECO:0007669"/>
    <property type="project" value="InterPro"/>
</dbReference>
<dbReference type="STRING" id="306901.Q2H1N4"/>
<keyword evidence="3" id="KW-0862">Zinc</keyword>
<feature type="domain" description="CENP-V/GFA" evidence="5">
    <location>
        <begin position="24"/>
        <end position="147"/>
    </location>
</feature>
<dbReference type="PANTHER" id="PTHR33337">
    <property type="entry name" value="GFA DOMAIN-CONTAINING PROTEIN"/>
    <property type="match status" value="1"/>
</dbReference>
<dbReference type="eggNOG" id="ENOG502SAKX">
    <property type="taxonomic scope" value="Eukaryota"/>
</dbReference>
<dbReference type="SUPFAM" id="SSF51316">
    <property type="entry name" value="Mss4-like"/>
    <property type="match status" value="1"/>
</dbReference>
<accession>Q2H1N4</accession>
<gene>
    <name evidence="6" type="ORF">CHGG_04312</name>
</gene>
<evidence type="ECO:0000256" key="3">
    <source>
        <dbReference type="ARBA" id="ARBA00022833"/>
    </source>
</evidence>
<proteinExistence type="inferred from homology"/>
<keyword evidence="4" id="KW-0456">Lyase</keyword>
<dbReference type="GO" id="GO:0046872">
    <property type="term" value="F:metal ion binding"/>
    <property type="evidence" value="ECO:0007669"/>
    <property type="project" value="UniProtKB-KW"/>
</dbReference>
<evidence type="ECO:0000256" key="1">
    <source>
        <dbReference type="ARBA" id="ARBA00005495"/>
    </source>
</evidence>
<keyword evidence="7" id="KW-1185">Reference proteome</keyword>
<sequence length="176" mass="19086">MAATDPNFPVAGLARDGWSTEEEATATCFCGAVQLVFPIQGPGLINRHVCHCSDCRKISSGLYMSNITVADTHLRHVRGRAELRTFAQSTTVRSGGLMTNYFCATCGTLMYRVGEKFPGLSILRTGTVDDFSLAETKLRPQVEQFVENRAAWQRPIEGVPQVVGMSSAADIEGAVL</sequence>
<dbReference type="Pfam" id="PF04828">
    <property type="entry name" value="GFA"/>
    <property type="match status" value="1"/>
</dbReference>
<evidence type="ECO:0000259" key="5">
    <source>
        <dbReference type="PROSITE" id="PS51891"/>
    </source>
</evidence>
<evidence type="ECO:0000313" key="6">
    <source>
        <dbReference type="EMBL" id="EAQ87693.1"/>
    </source>
</evidence>
<dbReference type="InterPro" id="IPR006913">
    <property type="entry name" value="CENP-V/GFA"/>
</dbReference>
<dbReference type="GeneID" id="4392041"/>
<dbReference type="OMA" id="LLNRHVC"/>
<dbReference type="OrthoDB" id="428768at2759"/>
<name>Q2H1N4_CHAGB</name>
<evidence type="ECO:0000256" key="2">
    <source>
        <dbReference type="ARBA" id="ARBA00022723"/>
    </source>
</evidence>
<evidence type="ECO:0000256" key="4">
    <source>
        <dbReference type="ARBA" id="ARBA00023239"/>
    </source>
</evidence>
<dbReference type="Proteomes" id="UP000001056">
    <property type="component" value="Unassembled WGS sequence"/>
</dbReference>
<dbReference type="RefSeq" id="XP_001223526.1">
    <property type="nucleotide sequence ID" value="XM_001223525.1"/>
</dbReference>
<dbReference type="HOGENOM" id="CLU_055491_3_0_1"/>
<keyword evidence="2" id="KW-0479">Metal-binding</keyword>
<reference evidence="7" key="1">
    <citation type="journal article" date="2015" name="Genome Announc.">
        <title>Draft genome sequence of the cellulolytic fungus Chaetomium globosum.</title>
        <authorList>
            <person name="Cuomo C.A."/>
            <person name="Untereiner W.A."/>
            <person name="Ma L.-J."/>
            <person name="Grabherr M."/>
            <person name="Birren B.W."/>
        </authorList>
    </citation>
    <scope>NUCLEOTIDE SEQUENCE [LARGE SCALE GENOMIC DNA]</scope>
    <source>
        <strain evidence="7">ATCC 6205 / CBS 148.51 / DSM 1962 / NBRC 6347 / NRRL 1970</strain>
    </source>
</reference>
<dbReference type="Gene3D" id="3.90.1590.10">
    <property type="entry name" value="glutathione-dependent formaldehyde- activating enzyme (gfa)"/>
    <property type="match status" value="1"/>
</dbReference>
<dbReference type="PROSITE" id="PS51891">
    <property type="entry name" value="CENP_V_GFA"/>
    <property type="match status" value="1"/>
</dbReference>
<dbReference type="InterPro" id="IPR011057">
    <property type="entry name" value="Mss4-like_sf"/>
</dbReference>
<evidence type="ECO:0000313" key="7">
    <source>
        <dbReference type="Proteomes" id="UP000001056"/>
    </source>
</evidence>
<dbReference type="InParanoid" id="Q2H1N4"/>
<comment type="similarity">
    <text evidence="1">Belongs to the Gfa family.</text>
</comment>
<organism evidence="6 7">
    <name type="scientific">Chaetomium globosum (strain ATCC 6205 / CBS 148.51 / DSM 1962 / NBRC 6347 / NRRL 1970)</name>
    <name type="common">Soil fungus</name>
    <dbReference type="NCBI Taxonomy" id="306901"/>
    <lineage>
        <taxon>Eukaryota</taxon>
        <taxon>Fungi</taxon>
        <taxon>Dikarya</taxon>
        <taxon>Ascomycota</taxon>
        <taxon>Pezizomycotina</taxon>
        <taxon>Sordariomycetes</taxon>
        <taxon>Sordariomycetidae</taxon>
        <taxon>Sordariales</taxon>
        <taxon>Chaetomiaceae</taxon>
        <taxon>Chaetomium</taxon>
    </lineage>
</organism>
<dbReference type="PANTHER" id="PTHR33337:SF8">
    <property type="entry name" value="CENP-V_GFA DOMAIN-CONTAINING PROTEIN"/>
    <property type="match status" value="1"/>
</dbReference>
<dbReference type="EMBL" id="CH408032">
    <property type="protein sequence ID" value="EAQ87693.1"/>
    <property type="molecule type" value="Genomic_DNA"/>
</dbReference>
<dbReference type="AlphaFoldDB" id="Q2H1N4"/>
<protein>
    <recommendedName>
        <fullName evidence="5">CENP-V/GFA domain-containing protein</fullName>
    </recommendedName>
</protein>